<dbReference type="AlphaFoldDB" id="A0A835C939"/>
<reference evidence="3" key="1">
    <citation type="submission" date="2020-09" db="EMBL/GenBank/DDBJ databases">
        <title>Genome-Enabled Discovery of Anthraquinone Biosynthesis in Senna tora.</title>
        <authorList>
            <person name="Kang S.-H."/>
            <person name="Pandey R.P."/>
            <person name="Lee C.-M."/>
            <person name="Sim J.-S."/>
            <person name="Jeong J.-T."/>
            <person name="Choi B.-S."/>
            <person name="Jung M."/>
            <person name="Ginzburg D."/>
            <person name="Zhao K."/>
            <person name="Won S.Y."/>
            <person name="Oh T.-J."/>
            <person name="Yu Y."/>
            <person name="Kim N.-H."/>
            <person name="Lee O.R."/>
            <person name="Lee T.-H."/>
            <person name="Bashyal P."/>
            <person name="Kim T.-S."/>
            <person name="Lee W.-H."/>
            <person name="Kawkins C."/>
            <person name="Kim C.-K."/>
            <person name="Kim J.S."/>
            <person name="Ahn B.O."/>
            <person name="Rhee S.Y."/>
            <person name="Sohng J.K."/>
        </authorList>
    </citation>
    <scope>NUCLEOTIDE SEQUENCE</scope>
    <source>
        <tissue evidence="3">Leaf</tissue>
    </source>
</reference>
<feature type="domain" description="EF-hand" evidence="2">
    <location>
        <begin position="273"/>
        <end position="303"/>
    </location>
</feature>
<dbReference type="CDD" id="cd00051">
    <property type="entry name" value="EFh"/>
    <property type="match status" value="1"/>
</dbReference>
<dbReference type="FunFam" id="1.10.238.10:FF:000001">
    <property type="entry name" value="Calmodulin 1"/>
    <property type="match status" value="1"/>
</dbReference>
<protein>
    <submittedName>
        <fullName evidence="3">Putative calcium-binding protein CML19</fullName>
    </submittedName>
</protein>
<sequence>MKANSSNCIRWGGWDPPNHDRVKCNVDGSYFDSTRTTACGGVARDVSSNFLFSFCHHIGCCEIIWAELRGIVDGLEMLWDKGFRKVLIECDSEVALELVSIGVDNNRPCSALVQRIRSLLDRNWDTELVHVFRETNQVADFMAKLSHTLSEGINVFDFLHVDLGPIFAADLNSPLVPRLCISPSELQRRLAKMAAGGGEVLTKEGAEMAIEALDSDGDGLVSLEDLMGLVEGGDEEEKLKDLREAFKMYDEEGCGFITPLNLKRMLCKLGESKTIDECKFMITAFDLNGDGMLNFEEFLIMMH</sequence>
<evidence type="ECO:0000256" key="1">
    <source>
        <dbReference type="ARBA" id="ARBA00022837"/>
    </source>
</evidence>
<feature type="domain" description="EF-hand" evidence="2">
    <location>
        <begin position="201"/>
        <end position="236"/>
    </location>
</feature>
<dbReference type="InterPro" id="IPR044730">
    <property type="entry name" value="RNase_H-like_dom_plant"/>
</dbReference>
<dbReference type="PANTHER" id="PTHR47723">
    <property type="entry name" value="OS05G0353850 PROTEIN"/>
    <property type="match status" value="1"/>
</dbReference>
<dbReference type="Gene3D" id="3.30.420.10">
    <property type="entry name" value="Ribonuclease H-like superfamily/Ribonuclease H"/>
    <property type="match status" value="1"/>
</dbReference>
<dbReference type="Pfam" id="PF13499">
    <property type="entry name" value="EF-hand_7"/>
    <property type="match status" value="1"/>
</dbReference>
<dbReference type="SUPFAM" id="SSF53098">
    <property type="entry name" value="Ribonuclease H-like"/>
    <property type="match status" value="1"/>
</dbReference>
<dbReference type="InterPro" id="IPR018247">
    <property type="entry name" value="EF_Hand_1_Ca_BS"/>
</dbReference>
<evidence type="ECO:0000259" key="2">
    <source>
        <dbReference type="PROSITE" id="PS50222"/>
    </source>
</evidence>
<keyword evidence="4" id="KW-1185">Reference proteome</keyword>
<dbReference type="InterPro" id="IPR053151">
    <property type="entry name" value="RNase_H-like"/>
</dbReference>
<dbReference type="Gene3D" id="1.10.238.10">
    <property type="entry name" value="EF-hand"/>
    <property type="match status" value="1"/>
</dbReference>
<dbReference type="OrthoDB" id="26525at2759"/>
<dbReference type="InterPro" id="IPR002156">
    <property type="entry name" value="RNaseH_domain"/>
</dbReference>
<dbReference type="Pfam" id="PF13456">
    <property type="entry name" value="RVT_3"/>
    <property type="match status" value="1"/>
</dbReference>
<dbReference type="SMART" id="SM00054">
    <property type="entry name" value="EFh"/>
    <property type="match status" value="3"/>
</dbReference>
<dbReference type="CDD" id="cd06222">
    <property type="entry name" value="RNase_H_like"/>
    <property type="match status" value="1"/>
</dbReference>
<dbReference type="InterPro" id="IPR036397">
    <property type="entry name" value="RNaseH_sf"/>
</dbReference>
<feature type="domain" description="EF-hand" evidence="2">
    <location>
        <begin position="237"/>
        <end position="272"/>
    </location>
</feature>
<evidence type="ECO:0000313" key="3">
    <source>
        <dbReference type="EMBL" id="KAF7833970.1"/>
    </source>
</evidence>
<keyword evidence="1" id="KW-0106">Calcium</keyword>
<dbReference type="EMBL" id="JAAIUW010000004">
    <property type="protein sequence ID" value="KAF7833970.1"/>
    <property type="molecule type" value="Genomic_DNA"/>
</dbReference>
<dbReference type="Pfam" id="PF13833">
    <property type="entry name" value="EF-hand_8"/>
    <property type="match status" value="1"/>
</dbReference>
<dbReference type="InterPro" id="IPR011992">
    <property type="entry name" value="EF-hand-dom_pair"/>
</dbReference>
<name>A0A835C939_9FABA</name>
<dbReference type="SUPFAM" id="SSF47473">
    <property type="entry name" value="EF-hand"/>
    <property type="match status" value="1"/>
</dbReference>
<gene>
    <name evidence="3" type="ORF">G2W53_008829</name>
</gene>
<comment type="caution">
    <text evidence="3">The sequence shown here is derived from an EMBL/GenBank/DDBJ whole genome shotgun (WGS) entry which is preliminary data.</text>
</comment>
<evidence type="ECO:0000313" key="4">
    <source>
        <dbReference type="Proteomes" id="UP000634136"/>
    </source>
</evidence>
<dbReference type="PROSITE" id="PS50222">
    <property type="entry name" value="EF_HAND_2"/>
    <property type="match status" value="3"/>
</dbReference>
<dbReference type="InterPro" id="IPR002048">
    <property type="entry name" value="EF_hand_dom"/>
</dbReference>
<dbReference type="Proteomes" id="UP000634136">
    <property type="component" value="Unassembled WGS sequence"/>
</dbReference>
<dbReference type="GO" id="GO:0005509">
    <property type="term" value="F:calcium ion binding"/>
    <property type="evidence" value="ECO:0007669"/>
    <property type="project" value="InterPro"/>
</dbReference>
<organism evidence="3 4">
    <name type="scientific">Senna tora</name>
    <dbReference type="NCBI Taxonomy" id="362788"/>
    <lineage>
        <taxon>Eukaryota</taxon>
        <taxon>Viridiplantae</taxon>
        <taxon>Streptophyta</taxon>
        <taxon>Embryophyta</taxon>
        <taxon>Tracheophyta</taxon>
        <taxon>Spermatophyta</taxon>
        <taxon>Magnoliopsida</taxon>
        <taxon>eudicotyledons</taxon>
        <taxon>Gunneridae</taxon>
        <taxon>Pentapetalae</taxon>
        <taxon>rosids</taxon>
        <taxon>fabids</taxon>
        <taxon>Fabales</taxon>
        <taxon>Fabaceae</taxon>
        <taxon>Caesalpinioideae</taxon>
        <taxon>Cassia clade</taxon>
        <taxon>Senna</taxon>
    </lineage>
</organism>
<accession>A0A835C939</accession>
<dbReference type="PROSITE" id="PS00018">
    <property type="entry name" value="EF_HAND_1"/>
    <property type="match status" value="2"/>
</dbReference>
<dbReference type="InterPro" id="IPR012337">
    <property type="entry name" value="RNaseH-like_sf"/>
</dbReference>
<proteinExistence type="predicted"/>
<dbReference type="PANTHER" id="PTHR47723:SF19">
    <property type="entry name" value="POLYNUCLEOTIDYL TRANSFERASE, RIBONUCLEASE H-LIKE SUPERFAMILY PROTEIN"/>
    <property type="match status" value="1"/>
</dbReference>
<dbReference type="GO" id="GO:0004523">
    <property type="term" value="F:RNA-DNA hybrid ribonuclease activity"/>
    <property type="evidence" value="ECO:0007669"/>
    <property type="project" value="InterPro"/>
</dbReference>
<dbReference type="GO" id="GO:0003676">
    <property type="term" value="F:nucleic acid binding"/>
    <property type="evidence" value="ECO:0007669"/>
    <property type="project" value="InterPro"/>
</dbReference>